<accession>A0AC60QPU2</accession>
<reference evidence="1 2" key="1">
    <citation type="journal article" date="2020" name="Cell">
        <title>Large-Scale Comparative Analyses of Tick Genomes Elucidate Their Genetic Diversity and Vector Capacities.</title>
        <authorList>
            <consortium name="Tick Genome and Microbiome Consortium (TIGMIC)"/>
            <person name="Jia N."/>
            <person name="Wang J."/>
            <person name="Shi W."/>
            <person name="Du L."/>
            <person name="Sun Y."/>
            <person name="Zhan W."/>
            <person name="Jiang J.F."/>
            <person name="Wang Q."/>
            <person name="Zhang B."/>
            <person name="Ji P."/>
            <person name="Bell-Sakyi L."/>
            <person name="Cui X.M."/>
            <person name="Yuan T.T."/>
            <person name="Jiang B.G."/>
            <person name="Yang W.F."/>
            <person name="Lam T.T."/>
            <person name="Chang Q.C."/>
            <person name="Ding S.J."/>
            <person name="Wang X.J."/>
            <person name="Zhu J.G."/>
            <person name="Ruan X.D."/>
            <person name="Zhao L."/>
            <person name="Wei J.T."/>
            <person name="Ye R.Z."/>
            <person name="Que T.C."/>
            <person name="Du C.H."/>
            <person name="Zhou Y.H."/>
            <person name="Cheng J.X."/>
            <person name="Dai P.F."/>
            <person name="Guo W.B."/>
            <person name="Han X.H."/>
            <person name="Huang E.J."/>
            <person name="Li L.F."/>
            <person name="Wei W."/>
            <person name="Gao Y.C."/>
            <person name="Liu J.Z."/>
            <person name="Shao H.Z."/>
            <person name="Wang X."/>
            <person name="Wang C.C."/>
            <person name="Yang T.C."/>
            <person name="Huo Q.B."/>
            <person name="Li W."/>
            <person name="Chen H.Y."/>
            <person name="Chen S.E."/>
            <person name="Zhou L.G."/>
            <person name="Ni X.B."/>
            <person name="Tian J.H."/>
            <person name="Sheng Y."/>
            <person name="Liu T."/>
            <person name="Pan Y.S."/>
            <person name="Xia L.Y."/>
            <person name="Li J."/>
            <person name="Zhao F."/>
            <person name="Cao W.C."/>
        </authorList>
    </citation>
    <scope>NUCLEOTIDE SEQUENCE [LARGE SCALE GENOMIC DNA]</scope>
    <source>
        <strain evidence="1">Iper-2018</strain>
    </source>
</reference>
<gene>
    <name evidence="1" type="ORF">HPB47_016850</name>
</gene>
<proteinExistence type="predicted"/>
<sequence>MHQLLGFPKDGLIDGKFLCLLHYESKLASSAAGAPCLDDTALFCDNGRPVTDDLVAALINALVCILGNLTGSCGDNLVNGIVCELSGVLNGLLGGLSVVLKLLLQTLLGGLLGGVNSLARAAFGEECDLGSLILQGSAIPLHTEYRHFGITLSAREDYLTEHREGLRKSSVTREANSKLQYYTRLRYMDGDRTDATFVCCEGAWDANDISWQKSVTVKGTRWCRDWDGVRALIEQNAKHGVRTLLMMHRHRGTPEGCLGAVPKHYRFWYAAKWMVFGHFDACVASATSFPSHRENICNCGVSARFGKSGTAITSTGVNRSERRDY</sequence>
<evidence type="ECO:0000313" key="2">
    <source>
        <dbReference type="Proteomes" id="UP000805193"/>
    </source>
</evidence>
<keyword evidence="2" id="KW-1185">Reference proteome</keyword>
<dbReference type="EMBL" id="JABSTQ010005659">
    <property type="protein sequence ID" value="KAG0438831.1"/>
    <property type="molecule type" value="Genomic_DNA"/>
</dbReference>
<dbReference type="Proteomes" id="UP000805193">
    <property type="component" value="Unassembled WGS sequence"/>
</dbReference>
<organism evidence="1 2">
    <name type="scientific">Ixodes persulcatus</name>
    <name type="common">Taiga tick</name>
    <dbReference type="NCBI Taxonomy" id="34615"/>
    <lineage>
        <taxon>Eukaryota</taxon>
        <taxon>Metazoa</taxon>
        <taxon>Ecdysozoa</taxon>
        <taxon>Arthropoda</taxon>
        <taxon>Chelicerata</taxon>
        <taxon>Arachnida</taxon>
        <taxon>Acari</taxon>
        <taxon>Parasitiformes</taxon>
        <taxon>Ixodida</taxon>
        <taxon>Ixodoidea</taxon>
        <taxon>Ixodidae</taxon>
        <taxon>Ixodinae</taxon>
        <taxon>Ixodes</taxon>
    </lineage>
</organism>
<name>A0AC60QPU2_IXOPE</name>
<protein>
    <submittedName>
        <fullName evidence="1">Uncharacterized protein</fullName>
    </submittedName>
</protein>
<evidence type="ECO:0000313" key="1">
    <source>
        <dbReference type="EMBL" id="KAG0438831.1"/>
    </source>
</evidence>
<comment type="caution">
    <text evidence="1">The sequence shown here is derived from an EMBL/GenBank/DDBJ whole genome shotgun (WGS) entry which is preliminary data.</text>
</comment>